<feature type="transmembrane region" description="Helical" evidence="1">
    <location>
        <begin position="6"/>
        <end position="22"/>
    </location>
</feature>
<dbReference type="RefSeq" id="WP_252579915.1">
    <property type="nucleotide sequence ID" value="NZ_CP071527.1"/>
</dbReference>
<feature type="transmembrane region" description="Helical" evidence="1">
    <location>
        <begin position="403"/>
        <end position="419"/>
    </location>
</feature>
<protein>
    <submittedName>
        <fullName evidence="2">Glycosyltransferase family 39 protein</fullName>
    </submittedName>
</protein>
<sequence length="638" mass="72302">MLSLLIALWYALTNLLLGLACLRFCSPASINNRAIYSTSFMLGQVIFVNLWLILGLTSHFKINLIMGLSAFIFITSLYFTKDCYRPLIHTLQNRYQNIVRLRLFWKIMLIALLCVLCLLGMASVSYPPIGDAEAFYMVLPKLMAATHRLKPVNNYYAFSQIGLFGELHHAALMAMNSEQAAKFFVWLTGFAVIGFILSLCTEAGVRARGKIIALILLMTSTTYTAYLYDGKVDIFATALGLAACYWALQTNKNSGLLPYILTGLFAGLACIAKFSYIPMMLTAVFLIVLWNHWKSLFQLKTLRSVAILGAVFLVAMLPHFIKNAILFNEPFAPFYFFKSAGSNWTDQIWYTPETIRYILLTYPFALTFGKYSLLGGNLSPLVLLFIPLFLLAKKEQWKLTEPLVQMIVVSISCLVIWMICRPSVLCPRCILPTLLLFIPVSSWCAEKVILTKNYNSLKIAIFFSLIIALYTCLPAGVLPVQTLAAKFSDCLKSNFHDAKCSKVYPPESELQELATGIQHVNQIAKKGDRVFVMGWYTYHLREDLLQCINGAGRKDSTVYSAENKRWIHLFENGFKFLVVQDNKTFEVGEIPPWLTINEVYKDQRTKVYAILAKDSLHKPKYSSRLKNHAPEWEIVPLT</sequence>
<feature type="transmembrane region" description="Helical" evidence="1">
    <location>
        <begin position="371"/>
        <end position="391"/>
    </location>
</feature>
<feature type="transmembrane region" description="Helical" evidence="1">
    <location>
        <begin position="260"/>
        <end position="290"/>
    </location>
</feature>
<feature type="transmembrane region" description="Helical" evidence="1">
    <location>
        <begin position="302"/>
        <end position="321"/>
    </location>
</feature>
<evidence type="ECO:0000313" key="3">
    <source>
        <dbReference type="Proteomes" id="UP001057474"/>
    </source>
</evidence>
<feature type="transmembrane region" description="Helical" evidence="1">
    <location>
        <begin position="226"/>
        <end position="248"/>
    </location>
</feature>
<keyword evidence="1" id="KW-0812">Transmembrane</keyword>
<accession>A0ABY4Y7K1</accession>
<dbReference type="Proteomes" id="UP001057474">
    <property type="component" value="Chromosome"/>
</dbReference>
<keyword evidence="3" id="KW-1185">Reference proteome</keyword>
<proteinExistence type="predicted"/>
<organism evidence="2 3">
    <name type="scientific">Legionella lytica</name>
    <dbReference type="NCBI Taxonomy" id="96232"/>
    <lineage>
        <taxon>Bacteria</taxon>
        <taxon>Pseudomonadati</taxon>
        <taxon>Pseudomonadota</taxon>
        <taxon>Gammaproteobacteria</taxon>
        <taxon>Legionellales</taxon>
        <taxon>Legionellaceae</taxon>
        <taxon>Legionella</taxon>
    </lineage>
</organism>
<name>A0ABY4Y7K1_9GAMM</name>
<reference evidence="2" key="1">
    <citation type="submission" date="2021-03" db="EMBL/GenBank/DDBJ databases">
        <title>Legionella lytica PCM 2298.</title>
        <authorList>
            <person name="Koper P."/>
        </authorList>
    </citation>
    <scope>NUCLEOTIDE SEQUENCE</scope>
    <source>
        <strain evidence="2">PCM 2298</strain>
    </source>
</reference>
<evidence type="ECO:0000256" key="1">
    <source>
        <dbReference type="SAM" id="Phobius"/>
    </source>
</evidence>
<feature type="transmembrane region" description="Helical" evidence="1">
    <location>
        <begin position="103"/>
        <end position="126"/>
    </location>
</feature>
<feature type="transmembrane region" description="Helical" evidence="1">
    <location>
        <begin position="425"/>
        <end position="445"/>
    </location>
</feature>
<feature type="transmembrane region" description="Helical" evidence="1">
    <location>
        <begin position="34"/>
        <end position="54"/>
    </location>
</feature>
<feature type="transmembrane region" description="Helical" evidence="1">
    <location>
        <begin position="60"/>
        <end position="79"/>
    </location>
</feature>
<keyword evidence="1" id="KW-0472">Membrane</keyword>
<feature type="transmembrane region" description="Helical" evidence="1">
    <location>
        <begin position="183"/>
        <end position="205"/>
    </location>
</feature>
<keyword evidence="1" id="KW-1133">Transmembrane helix</keyword>
<gene>
    <name evidence="2" type="ORF">J2N86_13165</name>
</gene>
<dbReference type="EMBL" id="CP071527">
    <property type="protein sequence ID" value="USQ13614.1"/>
    <property type="molecule type" value="Genomic_DNA"/>
</dbReference>
<evidence type="ECO:0000313" key="2">
    <source>
        <dbReference type="EMBL" id="USQ13614.1"/>
    </source>
</evidence>
<feature type="transmembrane region" description="Helical" evidence="1">
    <location>
        <begin position="457"/>
        <end position="478"/>
    </location>
</feature>